<gene>
    <name evidence="5" type="primary">ccpA</name>
    <name evidence="5" type="ORF">GCM10010916_11990</name>
</gene>
<dbReference type="PANTHER" id="PTHR30146">
    <property type="entry name" value="LACI-RELATED TRANSCRIPTIONAL REPRESSOR"/>
    <property type="match status" value="1"/>
</dbReference>
<dbReference type="CDD" id="cd01392">
    <property type="entry name" value="HTH_LacI"/>
    <property type="match status" value="1"/>
</dbReference>
<dbReference type="RefSeq" id="WP_188529924.1">
    <property type="nucleotide sequence ID" value="NZ_BMGR01000003.1"/>
</dbReference>
<organism evidence="5 6">
    <name type="scientific">Paenibacillus abyssi</name>
    <dbReference type="NCBI Taxonomy" id="1340531"/>
    <lineage>
        <taxon>Bacteria</taxon>
        <taxon>Bacillati</taxon>
        <taxon>Bacillota</taxon>
        <taxon>Bacilli</taxon>
        <taxon>Bacillales</taxon>
        <taxon>Paenibacillaceae</taxon>
        <taxon>Paenibacillus</taxon>
    </lineage>
</organism>
<dbReference type="Proteomes" id="UP000644756">
    <property type="component" value="Unassembled WGS sequence"/>
</dbReference>
<reference evidence="5" key="1">
    <citation type="journal article" date="2014" name="Int. J. Syst. Evol. Microbiol.">
        <title>Complete genome sequence of Corynebacterium casei LMG S-19264T (=DSM 44701T), isolated from a smear-ripened cheese.</title>
        <authorList>
            <consortium name="US DOE Joint Genome Institute (JGI-PGF)"/>
            <person name="Walter F."/>
            <person name="Albersmeier A."/>
            <person name="Kalinowski J."/>
            <person name="Ruckert C."/>
        </authorList>
    </citation>
    <scope>NUCLEOTIDE SEQUENCE</scope>
    <source>
        <strain evidence="5">CGMCC 1.12987</strain>
    </source>
</reference>
<evidence type="ECO:0000256" key="3">
    <source>
        <dbReference type="ARBA" id="ARBA00023163"/>
    </source>
</evidence>
<dbReference type="SMART" id="SM00354">
    <property type="entry name" value="HTH_LACI"/>
    <property type="match status" value="1"/>
</dbReference>
<dbReference type="Gene3D" id="3.40.50.2300">
    <property type="match status" value="2"/>
</dbReference>
<dbReference type="InterPro" id="IPR028082">
    <property type="entry name" value="Peripla_BP_I"/>
</dbReference>
<dbReference type="Gene3D" id="1.10.260.40">
    <property type="entry name" value="lambda repressor-like DNA-binding domains"/>
    <property type="match status" value="1"/>
</dbReference>
<dbReference type="SUPFAM" id="SSF53822">
    <property type="entry name" value="Periplasmic binding protein-like I"/>
    <property type="match status" value="1"/>
</dbReference>
<dbReference type="Pfam" id="PF13377">
    <property type="entry name" value="Peripla_BP_3"/>
    <property type="match status" value="1"/>
</dbReference>
<keyword evidence="3" id="KW-0804">Transcription</keyword>
<sequence>MTVTIKDIAQQAGVSFSTVSKALRNSPLVQESTKRKILLLAEEMGYRPNTAAQRLVSKKSWAIGVVWPSVERVTPSILITLINEELEKYNYTTLLSMNKIESAIDVFNRFQPDAILIFYDRDQSFIEQMPYQTNIPILYYGISGLTPYPTIDVLRGKAIRLAVKHLTGLGHRRIAYLGDMAHSDLLQKEKIAAYEEEMKSLDLLPGIVPIQSMESHDGYVAAIKLLASGKRPTAIISGSYDLTRGIIRAAAELKLDIPKQLSIVSYDHIPQMAELELPITTVGVEVAEIARRTAELLVQLASKEPDAGIDDHIRLEPVLTERASTCRADEGDMGSET</sequence>
<dbReference type="InterPro" id="IPR010982">
    <property type="entry name" value="Lambda_DNA-bd_dom_sf"/>
</dbReference>
<dbReference type="Pfam" id="PF00356">
    <property type="entry name" value="LacI"/>
    <property type="match status" value="1"/>
</dbReference>
<dbReference type="SUPFAM" id="SSF47413">
    <property type="entry name" value="lambda repressor-like DNA-binding domains"/>
    <property type="match status" value="1"/>
</dbReference>
<dbReference type="InterPro" id="IPR000843">
    <property type="entry name" value="HTH_LacI"/>
</dbReference>
<reference evidence="5" key="2">
    <citation type="submission" date="2020-09" db="EMBL/GenBank/DDBJ databases">
        <authorList>
            <person name="Sun Q."/>
            <person name="Zhou Y."/>
        </authorList>
    </citation>
    <scope>NUCLEOTIDE SEQUENCE</scope>
    <source>
        <strain evidence="5">CGMCC 1.12987</strain>
    </source>
</reference>
<dbReference type="AlphaFoldDB" id="A0A917CUC7"/>
<evidence type="ECO:0000259" key="4">
    <source>
        <dbReference type="PROSITE" id="PS50932"/>
    </source>
</evidence>
<evidence type="ECO:0000256" key="2">
    <source>
        <dbReference type="ARBA" id="ARBA00023125"/>
    </source>
</evidence>
<dbReference type="PROSITE" id="PS00356">
    <property type="entry name" value="HTH_LACI_1"/>
    <property type="match status" value="1"/>
</dbReference>
<proteinExistence type="predicted"/>
<protein>
    <submittedName>
        <fullName evidence="5">Catabolite control protein A</fullName>
    </submittedName>
</protein>
<feature type="domain" description="HTH lacI-type" evidence="4">
    <location>
        <begin position="3"/>
        <end position="57"/>
    </location>
</feature>
<dbReference type="GO" id="GO:0003700">
    <property type="term" value="F:DNA-binding transcription factor activity"/>
    <property type="evidence" value="ECO:0007669"/>
    <property type="project" value="TreeGrafter"/>
</dbReference>
<dbReference type="EMBL" id="BMGR01000003">
    <property type="protein sequence ID" value="GGF96348.1"/>
    <property type="molecule type" value="Genomic_DNA"/>
</dbReference>
<dbReference type="GO" id="GO:0000976">
    <property type="term" value="F:transcription cis-regulatory region binding"/>
    <property type="evidence" value="ECO:0007669"/>
    <property type="project" value="TreeGrafter"/>
</dbReference>
<name>A0A917CUC7_9BACL</name>
<accession>A0A917CUC7</accession>
<keyword evidence="1" id="KW-0805">Transcription regulation</keyword>
<evidence type="ECO:0000256" key="1">
    <source>
        <dbReference type="ARBA" id="ARBA00023015"/>
    </source>
</evidence>
<evidence type="ECO:0000313" key="5">
    <source>
        <dbReference type="EMBL" id="GGF96348.1"/>
    </source>
</evidence>
<keyword evidence="6" id="KW-1185">Reference proteome</keyword>
<evidence type="ECO:0000313" key="6">
    <source>
        <dbReference type="Proteomes" id="UP000644756"/>
    </source>
</evidence>
<dbReference type="PANTHER" id="PTHR30146:SF153">
    <property type="entry name" value="LACTOSE OPERON REPRESSOR"/>
    <property type="match status" value="1"/>
</dbReference>
<dbReference type="InterPro" id="IPR046335">
    <property type="entry name" value="LacI/GalR-like_sensor"/>
</dbReference>
<comment type="caution">
    <text evidence="5">The sequence shown here is derived from an EMBL/GenBank/DDBJ whole genome shotgun (WGS) entry which is preliminary data.</text>
</comment>
<dbReference type="PROSITE" id="PS50932">
    <property type="entry name" value="HTH_LACI_2"/>
    <property type="match status" value="1"/>
</dbReference>
<keyword evidence="2" id="KW-0238">DNA-binding</keyword>